<organism evidence="1 2">
    <name type="scientific">Chryseobacterium polytrichastri</name>
    <dbReference type="NCBI Taxonomy" id="1302687"/>
    <lineage>
        <taxon>Bacteria</taxon>
        <taxon>Pseudomonadati</taxon>
        <taxon>Bacteroidota</taxon>
        <taxon>Flavobacteriia</taxon>
        <taxon>Flavobacteriales</taxon>
        <taxon>Weeksellaceae</taxon>
        <taxon>Chryseobacterium group</taxon>
        <taxon>Chryseobacterium</taxon>
    </lineage>
</organism>
<reference evidence="2" key="1">
    <citation type="submission" date="2016-11" db="EMBL/GenBank/DDBJ databases">
        <authorList>
            <person name="Varghese N."/>
            <person name="Submissions S."/>
        </authorList>
    </citation>
    <scope>NUCLEOTIDE SEQUENCE [LARGE SCALE GENOMIC DNA]</scope>
    <source>
        <strain evidence="2">DSM 26899</strain>
    </source>
</reference>
<dbReference type="RefSeq" id="WP_073290463.1">
    <property type="nucleotide sequence ID" value="NZ_FRAV01000002.1"/>
</dbReference>
<dbReference type="Pfam" id="PF07505">
    <property type="entry name" value="DUF5131"/>
    <property type="match status" value="1"/>
</dbReference>
<evidence type="ECO:0000313" key="1">
    <source>
        <dbReference type="EMBL" id="SHK27213.1"/>
    </source>
</evidence>
<dbReference type="AlphaFoldDB" id="A0A1M6R464"/>
<proteinExistence type="predicted"/>
<keyword evidence="2" id="KW-1185">Reference proteome</keyword>
<dbReference type="OrthoDB" id="9787478at2"/>
<dbReference type="STRING" id="1302687.SAMN05444267_1002175"/>
<evidence type="ECO:0000313" key="2">
    <source>
        <dbReference type="Proteomes" id="UP000184364"/>
    </source>
</evidence>
<protein>
    <submittedName>
        <fullName evidence="1">Protein gp37</fullName>
    </submittedName>
</protein>
<sequence length="242" mass="28835">MENSKIQWTEATWNPWHGCQKVSPGCKFCYMYRDKERYGQDATTVLRSKTMFKQPLKWKEPKVIFTCSWSDWFIEEADQWRDEAWEIIRETPQHTYQILTKRPERIKDHLPDFFNELQNVWIGVSVESQQQVGRIAYLNDLPCITFASFEPLIGEIDWDENMNLLDWCIIGGESGNDTGRYRYRPMELEWAEKLVKNAQGNNVKCFVKQLGTYQSKLLKLKDRHGGDIDEWDSHFQIRQLPR</sequence>
<dbReference type="Proteomes" id="UP000184364">
    <property type="component" value="Unassembled WGS sequence"/>
</dbReference>
<gene>
    <name evidence="1" type="ORF">SAMN05444267_1002175</name>
</gene>
<accession>A0A1M6R464</accession>
<name>A0A1M6R464_9FLAO</name>
<dbReference type="InterPro" id="IPR011101">
    <property type="entry name" value="DUF5131"/>
</dbReference>
<dbReference type="EMBL" id="FRAV01000002">
    <property type="protein sequence ID" value="SHK27213.1"/>
    <property type="molecule type" value="Genomic_DNA"/>
</dbReference>